<proteinExistence type="predicted"/>
<dbReference type="RefSeq" id="XP_023462737.1">
    <property type="nucleotide sequence ID" value="XM_023611701.1"/>
</dbReference>
<organism evidence="1 2">
    <name type="scientific">Rhizopus microsporus ATCC 52813</name>
    <dbReference type="NCBI Taxonomy" id="1340429"/>
    <lineage>
        <taxon>Eukaryota</taxon>
        <taxon>Fungi</taxon>
        <taxon>Fungi incertae sedis</taxon>
        <taxon>Mucoromycota</taxon>
        <taxon>Mucoromycotina</taxon>
        <taxon>Mucoromycetes</taxon>
        <taxon>Mucorales</taxon>
        <taxon>Mucorineae</taxon>
        <taxon>Rhizopodaceae</taxon>
        <taxon>Rhizopus</taxon>
    </lineage>
</organism>
<dbReference type="AlphaFoldDB" id="A0A2G4SJT7"/>
<gene>
    <name evidence="1" type="ORF">RHIMIDRAFT_263766</name>
</gene>
<dbReference type="Proteomes" id="UP000242254">
    <property type="component" value="Unassembled WGS sequence"/>
</dbReference>
<reference evidence="1 2" key="1">
    <citation type="journal article" date="2016" name="Proc. Natl. Acad. Sci. U.S.A.">
        <title>Lipid metabolic changes in an early divergent fungus govern the establishment of a mutualistic symbiosis with endobacteria.</title>
        <authorList>
            <person name="Lastovetsky O.A."/>
            <person name="Gaspar M.L."/>
            <person name="Mondo S.J."/>
            <person name="LaButti K.M."/>
            <person name="Sandor L."/>
            <person name="Grigoriev I.V."/>
            <person name="Henry S.A."/>
            <person name="Pawlowska T.E."/>
        </authorList>
    </citation>
    <scope>NUCLEOTIDE SEQUENCE [LARGE SCALE GENOMIC DNA]</scope>
    <source>
        <strain evidence="1 2">ATCC 52813</strain>
    </source>
</reference>
<protein>
    <submittedName>
        <fullName evidence="1">Uncharacterized protein</fullName>
    </submittedName>
</protein>
<keyword evidence="2" id="KW-1185">Reference proteome</keyword>
<dbReference type="GeneID" id="35442690"/>
<name>A0A2G4SJT7_RHIZD</name>
<accession>A0A2G4SJT7</accession>
<feature type="non-terminal residue" evidence="1">
    <location>
        <position position="1"/>
    </location>
</feature>
<sequence>VSMHITKDQAICMFYYVEYTHENVTKYRNMLESQNYEICFNTNECEPILVMKQRMLGNPVTYRKYLDVVKEKEETGVKRKKSELVTESQVIQFVNSVYTVNDFSNPEIYQEKLTSTNDIFETVNENSTVLNNKTLLAFTRWCSGNRLKFLNAVEDKNYGARKRNLFVMDKIYHDCLITSITEYLPNYQQSLKALQNNAFEIVGYVRKSPTADILDNRVELLQQMVDNLRSRSFATRIFVSSSSRASTAFAERDLNVDQNIYQQLDKVDGTTQDFIKYLNASRHSICLAVLDFAGLSSRSHHVQELLKDYPVIKKVAVDTFMFSNELFIYDTRDLKANTNLLEKFDCRYKLMQRSK</sequence>
<evidence type="ECO:0000313" key="2">
    <source>
        <dbReference type="Proteomes" id="UP000242254"/>
    </source>
</evidence>
<evidence type="ECO:0000313" key="1">
    <source>
        <dbReference type="EMBL" id="PHZ09029.1"/>
    </source>
</evidence>
<dbReference type="EMBL" id="KZ303860">
    <property type="protein sequence ID" value="PHZ09029.1"/>
    <property type="molecule type" value="Genomic_DNA"/>
</dbReference>